<keyword evidence="11" id="KW-1185">Reference proteome</keyword>
<keyword evidence="5" id="KW-0539">Nucleus</keyword>
<feature type="region of interest" description="Disordered" evidence="7">
    <location>
        <begin position="1397"/>
        <end position="1423"/>
    </location>
</feature>
<dbReference type="GO" id="GO:0003677">
    <property type="term" value="F:DNA binding"/>
    <property type="evidence" value="ECO:0007669"/>
    <property type="project" value="UniProtKB-KW"/>
</dbReference>
<feature type="compositionally biased region" description="Basic residues" evidence="7">
    <location>
        <begin position="546"/>
        <end position="556"/>
    </location>
</feature>
<evidence type="ECO:0000259" key="9">
    <source>
        <dbReference type="Pfam" id="PF20222"/>
    </source>
</evidence>
<dbReference type="GO" id="GO:0005634">
    <property type="term" value="C:nucleus"/>
    <property type="evidence" value="ECO:0007669"/>
    <property type="project" value="UniProtKB-SubCell"/>
</dbReference>
<dbReference type="CDD" id="cd16169">
    <property type="entry name" value="Tau138_eWH"/>
    <property type="match status" value="1"/>
</dbReference>
<keyword evidence="3" id="KW-0238">DNA-binding</keyword>
<evidence type="ECO:0000313" key="11">
    <source>
        <dbReference type="Proteomes" id="UP000001861"/>
    </source>
</evidence>
<dbReference type="Pfam" id="PF20222">
    <property type="entry name" value="DUF6581"/>
    <property type="match status" value="1"/>
</dbReference>
<accession>A8N2A1</accession>
<dbReference type="InterPro" id="IPR044210">
    <property type="entry name" value="Tfc3-like"/>
</dbReference>
<dbReference type="PANTHER" id="PTHR15180">
    <property type="entry name" value="GENERAL TRANSCRIPTION FACTOR 3C POLYPEPTIDE 1"/>
    <property type="match status" value="1"/>
</dbReference>
<comment type="subcellular location">
    <subcellularLocation>
        <location evidence="1">Nucleus</location>
    </subcellularLocation>
</comment>
<dbReference type="OrthoDB" id="68020at2759"/>
<evidence type="ECO:0000256" key="7">
    <source>
        <dbReference type="SAM" id="MobiDB-lite"/>
    </source>
</evidence>
<dbReference type="PANTHER" id="PTHR15180:SF1">
    <property type="entry name" value="GENERAL TRANSCRIPTION FACTOR 3C POLYPEPTIDE 1"/>
    <property type="match status" value="1"/>
</dbReference>
<dbReference type="SUPFAM" id="SSF46785">
    <property type="entry name" value="Winged helix' DNA-binding domain"/>
    <property type="match status" value="1"/>
</dbReference>
<evidence type="ECO:0000256" key="1">
    <source>
        <dbReference type="ARBA" id="ARBA00004123"/>
    </source>
</evidence>
<dbReference type="InParanoid" id="A8N2A1"/>
<keyword evidence="2" id="KW-0597">Phosphoprotein</keyword>
<evidence type="ECO:0000256" key="6">
    <source>
        <dbReference type="SAM" id="Coils"/>
    </source>
</evidence>
<feature type="region of interest" description="Disordered" evidence="7">
    <location>
        <begin position="1663"/>
        <end position="1687"/>
    </location>
</feature>
<dbReference type="GeneID" id="6005446"/>
<feature type="compositionally biased region" description="Acidic residues" evidence="7">
    <location>
        <begin position="562"/>
        <end position="573"/>
    </location>
</feature>
<evidence type="ECO:0000256" key="5">
    <source>
        <dbReference type="ARBA" id="ARBA00023242"/>
    </source>
</evidence>
<feature type="compositionally biased region" description="Pro residues" evidence="7">
    <location>
        <begin position="687"/>
        <end position="702"/>
    </location>
</feature>
<name>A8N2A1_COPC7</name>
<evidence type="ECO:0000256" key="4">
    <source>
        <dbReference type="ARBA" id="ARBA00023163"/>
    </source>
</evidence>
<dbReference type="Pfam" id="PF04182">
    <property type="entry name" value="B-block_TFIIIC"/>
    <property type="match status" value="1"/>
</dbReference>
<gene>
    <name evidence="10" type="ORF">CC1G_01700</name>
</gene>
<dbReference type="InterPro" id="IPR007309">
    <property type="entry name" value="TFIIIC_Bblock-bd"/>
</dbReference>
<feature type="region of interest" description="Disordered" evidence="7">
    <location>
        <begin position="504"/>
        <end position="664"/>
    </location>
</feature>
<dbReference type="InterPro" id="IPR035625">
    <property type="entry name" value="Tfc3-like_eWH"/>
</dbReference>
<sequence>MDELLHHCLRELSFDGDLGCDASRLKDFIIGFYSHSDNPTIQNADDAFCSFVWSLVVQHPTVVVGLIPEGVTSEVWVAPQTSAKRKAKASGQEHVETTPARLEPIPNARTAPLEELKNLYGDRLRVALDPDAIFAGITGSHIRTPKLSAMVYTALQIITRGRDEGVTVVELGQKTKYDQKTCFYLVRQLTEMDLVVKVRRGGVGTHFCIHKHFYDRSPSWKAIREEENRAKEAENIKESFPDIEEDEEMSVAPSLDFTPIDSRHLSSLPLVKARVVKLLKASKNQIHASNNMLLTLGFSNPSKTDRRFFQSRIRELIQQGVIEKILVPSSRKKANGTSVKCFRLVSEGASNEIEGAIVVGADEKEDELADEEAGVKFNVTIHKQIIDLLEEAGPTGMTLNDLSRALNNFDKRTIELLLTRAERSQPPKHLADLGIAALMETNGRERRHRYFTVSAYQKLVATEQFDKSAAGYHNVDISQQGEFLDASAEAFYDDPSELHRFQDTFTRPAKTGKAAKRQYKNPILPDGTVKQGRPRKKPLEDSKPAPKAKGKRRKKSPSPTNDLEDAVDQNLVDDDSKRPRKRTRMQDVDAVSTDVGSTALGKSPVPVSTARNEEPFESAPAPRKRGRPPKRKAENVDNPISAKRTRGVQGPMVEGPTSEISEHPEHTAIPVTDDLATQHNGAHPVPETSPSPPRESTNPPPVELTIIEPAPAAEPPAIEPSSAAISQASPLPPSNSSPTVQSQFNTPGSSRGRVNVSHLRRENEILRVIEEAGGIVNIQTKEFYEAHMALLETLAKGGEPTSAPVGTRTDKRTATLTIDSLERKGKVKQLKTSIATHTGLNKPATVVYLPDVSREQLNSFLADIARTSQPAITPSTSAVKIAEPLEYGADPSSSSRGILPLQLLQMEQPAENKKERWSKNVARATQLFKHDDATIRDILLSERTTVGQLYGFIVGKAARAKEFHLLTMQLFESNSQSVHILPEVRILDVNYFCQDAPVGQYTKFVSALAHNDQLTSFFQQPGGQETLVKDLPQDLHAMLQVGRSRSRSRILDTLQFLRQLQLVVPMKPSTGENPFVTCAARGEHPSAFEFYTDDDWTPSTPHAAPTYWYFNTQAPIHLWHTSELNPPLWKVVPTSDVATARLFWDELQSASSDALRLDSLAGGAASETPSTSVSIGRSLRRAVSWNAGYVLTWHQMKFLEKSVDIATGSTILDDADRNAQLQRLSWVTSAPLEVIEQHLKSASSKLQGQKEKIRSKNKELKRLKRLAEGRSSIVKKAEEAKAHREQEWNALIERLHPGDIPPAAAMRVDRVRTRFMQTGTRDFQKWEREVLDALREAELATSKILKVPTKRVVPVRPAVPSSSLMGIQALPPTSAVSASIQLLIQQQQPLLDQGLYKRKSKSKKKAEEVSDEGSPEGEKKGLRRQRFQWNKDFDELAQDASVIIRARCRSQSRLDWTALEQVFPAVPRNTVRQRLSNLREIPGNDSYLRRLEDRWYELWVKHRGTDELPDEHPDSPSNFELIHHIEFLRNHVDKNALRIGFGQEKSSLTTIIPNSVDQLFGYYHVLEDIPGTTTFDFVWNAAVEEGREKRLLNLPFTRDLDSLPHQTTQDPDHILLGEAALKMVMGSPPETYDCDVASTLLRSVGDDIVSTATQNLLGRGVLSKSQRDPMKQKPGRQLKISDSNQNAIGGSIPRDTYQDATSLLESVHTIGDWREWPLTATDGDAITLIHLVAENQVQFKIDTTHAQAAREGLDWNSKRADDDQIETSILTKYTVALPELVSSPEQPLNELDIDENAAMDLSHSAAPHGTNGEGSPACCRRSSERGVVDCHQCLRDSRHMVEEQLNDEQKLGLSRLLMYVRDAGKEGRSKDSLKIPGLDDVEASVLLQKATDCEVPLLYWVGYTALRIVAAEFISGWTVVTSEQPRELTFPRRWLSIHGVKIPDFWQAALRAVNIQLRAGLSFLD</sequence>
<dbReference type="Proteomes" id="UP000001861">
    <property type="component" value="Unassembled WGS sequence"/>
</dbReference>
<keyword evidence="6" id="KW-0175">Coiled coil</keyword>
<dbReference type="STRING" id="240176.A8N2A1"/>
<dbReference type="GO" id="GO:0042791">
    <property type="term" value="P:5S class rRNA transcription by RNA polymerase III"/>
    <property type="evidence" value="ECO:0007669"/>
    <property type="project" value="TreeGrafter"/>
</dbReference>
<evidence type="ECO:0000259" key="8">
    <source>
        <dbReference type="Pfam" id="PF04182"/>
    </source>
</evidence>
<reference evidence="10 11" key="1">
    <citation type="journal article" date="2010" name="Proc. Natl. Acad. Sci. U.S.A.">
        <title>Insights into evolution of multicellular fungi from the assembled chromosomes of the mushroom Coprinopsis cinerea (Coprinus cinereus).</title>
        <authorList>
            <person name="Stajich J.E."/>
            <person name="Wilke S.K."/>
            <person name="Ahren D."/>
            <person name="Au C.H."/>
            <person name="Birren B.W."/>
            <person name="Borodovsky M."/>
            <person name="Burns C."/>
            <person name="Canback B."/>
            <person name="Casselton L.A."/>
            <person name="Cheng C.K."/>
            <person name="Deng J."/>
            <person name="Dietrich F.S."/>
            <person name="Fargo D.C."/>
            <person name="Farman M.L."/>
            <person name="Gathman A.C."/>
            <person name="Goldberg J."/>
            <person name="Guigo R."/>
            <person name="Hoegger P.J."/>
            <person name="Hooker J.B."/>
            <person name="Huggins A."/>
            <person name="James T.Y."/>
            <person name="Kamada T."/>
            <person name="Kilaru S."/>
            <person name="Kodira C."/>
            <person name="Kues U."/>
            <person name="Kupfer D."/>
            <person name="Kwan H.S."/>
            <person name="Lomsadze A."/>
            <person name="Li W."/>
            <person name="Lilly W.W."/>
            <person name="Ma L.J."/>
            <person name="Mackey A.J."/>
            <person name="Manning G."/>
            <person name="Martin F."/>
            <person name="Muraguchi H."/>
            <person name="Natvig D.O."/>
            <person name="Palmerini H."/>
            <person name="Ramesh M.A."/>
            <person name="Rehmeyer C.J."/>
            <person name="Roe B.A."/>
            <person name="Shenoy N."/>
            <person name="Stanke M."/>
            <person name="Ter-Hovhannisyan V."/>
            <person name="Tunlid A."/>
            <person name="Velagapudi R."/>
            <person name="Vision T.J."/>
            <person name="Zeng Q."/>
            <person name="Zolan M.E."/>
            <person name="Pukkila P.J."/>
        </authorList>
    </citation>
    <scope>NUCLEOTIDE SEQUENCE [LARGE SCALE GENOMIC DNA]</scope>
    <source>
        <strain evidence="11">Okayama-7 / 130 / ATCC MYA-4618 / FGSC 9003</strain>
    </source>
</reference>
<dbReference type="eggNOG" id="ENOG502S1RV">
    <property type="taxonomic scope" value="Eukaryota"/>
</dbReference>
<feature type="region of interest" description="Disordered" evidence="7">
    <location>
        <begin position="676"/>
        <end position="753"/>
    </location>
</feature>
<dbReference type="RefSeq" id="XP_001829020.2">
    <property type="nucleotide sequence ID" value="XM_001828968.2"/>
</dbReference>
<dbReference type="GO" id="GO:0006384">
    <property type="term" value="P:transcription initiation at RNA polymerase III promoter"/>
    <property type="evidence" value="ECO:0007669"/>
    <property type="project" value="InterPro"/>
</dbReference>
<evidence type="ECO:0000256" key="2">
    <source>
        <dbReference type="ARBA" id="ARBA00022553"/>
    </source>
</evidence>
<protein>
    <submittedName>
        <fullName evidence="10">Uncharacterized protein</fullName>
    </submittedName>
</protein>
<dbReference type="EMBL" id="AACS02000001">
    <property type="protein sequence ID" value="EAU92655.2"/>
    <property type="molecule type" value="Genomic_DNA"/>
</dbReference>
<evidence type="ECO:0000313" key="10">
    <source>
        <dbReference type="EMBL" id="EAU92655.2"/>
    </source>
</evidence>
<dbReference type="OMA" id="CAFVWSL"/>
<dbReference type="FunCoup" id="A8N2A1">
    <property type="interactions" value="3"/>
</dbReference>
<feature type="compositionally biased region" description="Low complexity" evidence="7">
    <location>
        <begin position="719"/>
        <end position="729"/>
    </location>
</feature>
<proteinExistence type="predicted"/>
<dbReference type="KEGG" id="cci:CC1G_01700"/>
<organism evidence="10 11">
    <name type="scientific">Coprinopsis cinerea (strain Okayama-7 / 130 / ATCC MYA-4618 / FGSC 9003)</name>
    <name type="common">Inky cap fungus</name>
    <name type="synonym">Hormographiella aspergillata</name>
    <dbReference type="NCBI Taxonomy" id="240176"/>
    <lineage>
        <taxon>Eukaryota</taxon>
        <taxon>Fungi</taxon>
        <taxon>Dikarya</taxon>
        <taxon>Basidiomycota</taxon>
        <taxon>Agaricomycotina</taxon>
        <taxon>Agaricomycetes</taxon>
        <taxon>Agaricomycetidae</taxon>
        <taxon>Agaricales</taxon>
        <taxon>Agaricineae</taxon>
        <taxon>Psathyrellaceae</taxon>
        <taxon>Coprinopsis</taxon>
    </lineage>
</organism>
<keyword evidence="4" id="KW-0804">Transcription</keyword>
<evidence type="ECO:0000256" key="3">
    <source>
        <dbReference type="ARBA" id="ARBA00023125"/>
    </source>
</evidence>
<comment type="caution">
    <text evidence="10">The sequence shown here is derived from an EMBL/GenBank/DDBJ whole genome shotgun (WGS) entry which is preliminary data.</text>
</comment>
<feature type="coiled-coil region" evidence="6">
    <location>
        <begin position="1232"/>
        <end position="1270"/>
    </location>
</feature>
<feature type="compositionally biased region" description="Polar residues" evidence="7">
    <location>
        <begin position="736"/>
        <end position="749"/>
    </location>
</feature>
<dbReference type="GO" id="GO:0000127">
    <property type="term" value="C:transcription factor TFIIIC complex"/>
    <property type="evidence" value="ECO:0007669"/>
    <property type="project" value="InterPro"/>
</dbReference>
<dbReference type="InterPro" id="IPR046488">
    <property type="entry name" value="Sfc3/Tfc3_C"/>
</dbReference>
<dbReference type="VEuPathDB" id="FungiDB:CC1G_01700"/>
<feature type="domain" description="B-block binding subunit of TFIIIC" evidence="8">
    <location>
        <begin position="149"/>
        <end position="215"/>
    </location>
</feature>
<dbReference type="InterPro" id="IPR036390">
    <property type="entry name" value="WH_DNA-bd_sf"/>
</dbReference>
<dbReference type="HOGENOM" id="CLU_000498_0_0_1"/>
<feature type="domain" description="Transcription factor tau subunit sfc3/Tfc3 C-terminal" evidence="9">
    <location>
        <begin position="1423"/>
        <end position="1772"/>
    </location>
</feature>